<feature type="region of interest" description="Disordered" evidence="1">
    <location>
        <begin position="1"/>
        <end position="41"/>
    </location>
</feature>
<reference evidence="2" key="1">
    <citation type="submission" date="2014-11" db="EMBL/GenBank/DDBJ databases">
        <authorList>
            <person name="Amaro Gonzalez C."/>
        </authorList>
    </citation>
    <scope>NUCLEOTIDE SEQUENCE</scope>
</reference>
<evidence type="ECO:0000313" key="2">
    <source>
        <dbReference type="EMBL" id="JAH83596.1"/>
    </source>
</evidence>
<name>A0A0E9VZT7_ANGAN</name>
<proteinExistence type="predicted"/>
<evidence type="ECO:0000256" key="1">
    <source>
        <dbReference type="SAM" id="MobiDB-lite"/>
    </source>
</evidence>
<sequence>MRFSRMNTHTHTHAQYVQPASRGKQLLLSSDERIRKMTQRN</sequence>
<protein>
    <submittedName>
        <fullName evidence="2">Uncharacterized protein</fullName>
    </submittedName>
</protein>
<reference evidence="2" key="2">
    <citation type="journal article" date="2015" name="Fish Shellfish Immunol.">
        <title>Early steps in the European eel (Anguilla anguilla)-Vibrio vulnificus interaction in the gills: Role of the RtxA13 toxin.</title>
        <authorList>
            <person name="Callol A."/>
            <person name="Pajuelo D."/>
            <person name="Ebbesson L."/>
            <person name="Teles M."/>
            <person name="MacKenzie S."/>
            <person name="Amaro C."/>
        </authorList>
    </citation>
    <scope>NUCLEOTIDE SEQUENCE</scope>
</reference>
<organism evidence="2">
    <name type="scientific">Anguilla anguilla</name>
    <name type="common">European freshwater eel</name>
    <name type="synonym">Muraena anguilla</name>
    <dbReference type="NCBI Taxonomy" id="7936"/>
    <lineage>
        <taxon>Eukaryota</taxon>
        <taxon>Metazoa</taxon>
        <taxon>Chordata</taxon>
        <taxon>Craniata</taxon>
        <taxon>Vertebrata</taxon>
        <taxon>Euteleostomi</taxon>
        <taxon>Actinopterygii</taxon>
        <taxon>Neopterygii</taxon>
        <taxon>Teleostei</taxon>
        <taxon>Anguilliformes</taxon>
        <taxon>Anguillidae</taxon>
        <taxon>Anguilla</taxon>
    </lineage>
</organism>
<accession>A0A0E9VZT7</accession>
<dbReference type="EMBL" id="GBXM01024981">
    <property type="protein sequence ID" value="JAH83596.1"/>
    <property type="molecule type" value="Transcribed_RNA"/>
</dbReference>
<feature type="compositionally biased region" description="Polar residues" evidence="1">
    <location>
        <begin position="1"/>
        <end position="15"/>
    </location>
</feature>
<dbReference type="AlphaFoldDB" id="A0A0E9VZT7"/>